<evidence type="ECO:0000256" key="4">
    <source>
        <dbReference type="ARBA" id="ARBA00022692"/>
    </source>
</evidence>
<proteinExistence type="inferred from homology"/>
<keyword evidence="3" id="KW-0813">Transport</keyword>
<dbReference type="GO" id="GO:0006890">
    <property type="term" value="P:retrograde vesicle-mediated transport, Golgi to endoplasmic reticulum"/>
    <property type="evidence" value="ECO:0007669"/>
    <property type="project" value="TreeGrafter"/>
</dbReference>
<comment type="caution">
    <text evidence="11">The sequence shown here is derived from an EMBL/GenBank/DDBJ whole genome shotgun (WGS) entry which is preliminary data.</text>
</comment>
<accession>A0A1R0H6M6</accession>
<dbReference type="AlphaFoldDB" id="A0A1R0H6M6"/>
<organism evidence="11 12">
    <name type="scientific">Smittium mucronatum</name>
    <dbReference type="NCBI Taxonomy" id="133383"/>
    <lineage>
        <taxon>Eukaryota</taxon>
        <taxon>Fungi</taxon>
        <taxon>Fungi incertae sedis</taxon>
        <taxon>Zoopagomycota</taxon>
        <taxon>Kickxellomycotina</taxon>
        <taxon>Harpellomycetes</taxon>
        <taxon>Harpellales</taxon>
        <taxon>Legeriomycetaceae</taxon>
        <taxon>Smittium</taxon>
    </lineage>
</organism>
<keyword evidence="12" id="KW-1185">Reference proteome</keyword>
<evidence type="ECO:0000313" key="11">
    <source>
        <dbReference type="EMBL" id="OLY84776.1"/>
    </source>
</evidence>
<sequence>MDLRNRKSEFLSLTKHYSDVDSVKDKPLDKNLEGLRNRFQKPKHKSSNPRTESKKPSDVVVNSIAKDFIKTAYSLVAKELFGKALNLFDPRAQTGNTPHPSDNFLSKQQVLQLHYSGVTWWLNKKLMQVNTIQIKMEQVRISNVSSSSSRNRSEYPNIQQKEYLDSSNDYNSTLVNSLPESEQLKLAQENKTLMSQFEKTTDHVMSTQKALLEISTLQSQMSQHLAKQLVQTEQLYNESLVSLQNIDQGNSSLQAAKKNMGNPRRWTLIIIIVLSFVLLLLDWF</sequence>
<feature type="transmembrane region" description="Helical" evidence="10">
    <location>
        <begin position="266"/>
        <end position="283"/>
    </location>
</feature>
<evidence type="ECO:0000313" key="12">
    <source>
        <dbReference type="Proteomes" id="UP000187455"/>
    </source>
</evidence>
<keyword evidence="6 10" id="KW-1133">Transmembrane helix</keyword>
<evidence type="ECO:0000256" key="8">
    <source>
        <dbReference type="ARBA" id="ARBA00023136"/>
    </source>
</evidence>
<evidence type="ECO:0000256" key="1">
    <source>
        <dbReference type="ARBA" id="ARBA00004211"/>
    </source>
</evidence>
<name>A0A1R0H6M6_9FUNG</name>
<evidence type="ECO:0000256" key="5">
    <source>
        <dbReference type="ARBA" id="ARBA00022927"/>
    </source>
</evidence>
<gene>
    <name evidence="11" type="ORF">AYI68_g1050</name>
</gene>
<evidence type="ECO:0000256" key="7">
    <source>
        <dbReference type="ARBA" id="ARBA00023054"/>
    </source>
</evidence>
<evidence type="ECO:0000256" key="3">
    <source>
        <dbReference type="ARBA" id="ARBA00022448"/>
    </source>
</evidence>
<evidence type="ECO:0000256" key="2">
    <source>
        <dbReference type="ARBA" id="ARBA00009063"/>
    </source>
</evidence>
<evidence type="ECO:0000256" key="9">
    <source>
        <dbReference type="SAM" id="MobiDB-lite"/>
    </source>
</evidence>
<reference evidence="11 12" key="1">
    <citation type="journal article" date="2016" name="Mol. Biol. Evol.">
        <title>Genome-Wide Survey of Gut Fungi (Harpellales) Reveals the First Horizontally Transferred Ubiquitin Gene from a Mosquito Host.</title>
        <authorList>
            <person name="Wang Y."/>
            <person name="White M.M."/>
            <person name="Kvist S."/>
            <person name="Moncalvo J.M."/>
        </authorList>
    </citation>
    <scope>NUCLEOTIDE SEQUENCE [LARGE SCALE GENOMIC DNA]</scope>
    <source>
        <strain evidence="11 12">ALG-7-W6</strain>
    </source>
</reference>
<feature type="compositionally biased region" description="Basic residues" evidence="9">
    <location>
        <begin position="38"/>
        <end position="47"/>
    </location>
</feature>
<feature type="compositionally biased region" description="Basic and acidic residues" evidence="9">
    <location>
        <begin position="24"/>
        <end position="36"/>
    </location>
</feature>
<dbReference type="GO" id="GO:0015031">
    <property type="term" value="P:protein transport"/>
    <property type="evidence" value="ECO:0007669"/>
    <property type="project" value="UniProtKB-KW"/>
</dbReference>
<protein>
    <submittedName>
        <fullName evidence="11">Syntaxin ufe1</fullName>
    </submittedName>
</protein>
<dbReference type="PANTHER" id="PTHR15959:SF0">
    <property type="entry name" value="SYNTAXIN-18"/>
    <property type="match status" value="1"/>
</dbReference>
<keyword evidence="7" id="KW-0175">Coiled coil</keyword>
<keyword evidence="5" id="KW-0653">Protein transport</keyword>
<dbReference type="EMBL" id="LSSL01000360">
    <property type="protein sequence ID" value="OLY84776.1"/>
    <property type="molecule type" value="Genomic_DNA"/>
</dbReference>
<evidence type="ECO:0000256" key="10">
    <source>
        <dbReference type="SAM" id="Phobius"/>
    </source>
</evidence>
<dbReference type="STRING" id="133383.A0A1R0H6M6"/>
<comment type="subcellular location">
    <subcellularLocation>
        <location evidence="1">Membrane</location>
        <topology evidence="1">Single-pass type IV membrane protein</topology>
    </subcellularLocation>
</comment>
<dbReference type="Gene3D" id="1.20.5.110">
    <property type="match status" value="1"/>
</dbReference>
<feature type="region of interest" description="Disordered" evidence="9">
    <location>
        <begin position="24"/>
        <end position="57"/>
    </location>
</feature>
<comment type="similarity">
    <text evidence="2">Belongs to the syntaxin family.</text>
</comment>
<dbReference type="GO" id="GO:0005783">
    <property type="term" value="C:endoplasmic reticulum"/>
    <property type="evidence" value="ECO:0007669"/>
    <property type="project" value="TreeGrafter"/>
</dbReference>
<dbReference type="GO" id="GO:0031201">
    <property type="term" value="C:SNARE complex"/>
    <property type="evidence" value="ECO:0007669"/>
    <property type="project" value="TreeGrafter"/>
</dbReference>
<evidence type="ECO:0000256" key="6">
    <source>
        <dbReference type="ARBA" id="ARBA00022989"/>
    </source>
</evidence>
<keyword evidence="4 10" id="KW-0812">Transmembrane</keyword>
<dbReference type="OrthoDB" id="342981at2759"/>
<dbReference type="Proteomes" id="UP000187455">
    <property type="component" value="Unassembled WGS sequence"/>
</dbReference>
<dbReference type="PANTHER" id="PTHR15959">
    <property type="entry name" value="SYNTAXIN-18"/>
    <property type="match status" value="1"/>
</dbReference>
<keyword evidence="8 10" id="KW-0472">Membrane</keyword>